<reference evidence="1 2" key="1">
    <citation type="journal article" date="2001" name="Nature">
        <title>Genome sequence of Yersinia pestis, the causative agent of plague.</title>
        <authorList>
            <person name="Parkhill J."/>
            <person name="Wren B.W."/>
            <person name="Thomson N.R."/>
            <person name="Titball R.W."/>
            <person name="Holden M.T.G."/>
            <person name="Prentice M.B."/>
            <person name="Sebaihia M."/>
            <person name="James K.D."/>
            <person name="Churcher C."/>
            <person name="Mungall K.L."/>
            <person name="Baker S."/>
            <person name="Basham D."/>
            <person name="Bentley S.D."/>
            <person name="Brooks K."/>
            <person name="Cerdeno-Tarraga A.M."/>
            <person name="Chillingworth T."/>
            <person name="Cronin A."/>
            <person name="Davies R.M."/>
            <person name="Davis P."/>
            <person name="Dougan G."/>
            <person name="Feltwell T."/>
            <person name="Hamlin N."/>
            <person name="Holroyd S."/>
            <person name="Jagels K."/>
            <person name="Leather S."/>
            <person name="Karlyshev A.V."/>
            <person name="Moule S."/>
            <person name="Oyston P.C.F."/>
            <person name="Quail M."/>
            <person name="Rutherford K."/>
            <person name="Simmonds M."/>
            <person name="Skelton J."/>
            <person name="Stevens K."/>
            <person name="Whitehead S."/>
            <person name="Barrell B.G."/>
        </authorList>
    </citation>
    <scope>NUCLEOTIDE SEQUENCE [LARGE SCALE GENOMIC DNA]</scope>
    <source>
        <strain evidence="2">CO-92 / Biovar Orientalis</strain>
    </source>
</reference>
<protein>
    <submittedName>
        <fullName evidence="1">Transposase (Partial)</fullName>
    </submittedName>
</protein>
<organism evidence="1 2">
    <name type="scientific">Yersinia pestis</name>
    <dbReference type="NCBI Taxonomy" id="632"/>
    <lineage>
        <taxon>Bacteria</taxon>
        <taxon>Pseudomonadati</taxon>
        <taxon>Pseudomonadota</taxon>
        <taxon>Gammaproteobacteria</taxon>
        <taxon>Enterobacterales</taxon>
        <taxon>Yersiniaceae</taxon>
        <taxon>Yersinia</taxon>
    </lineage>
</organism>
<dbReference type="AlphaFoldDB" id="Q0WFQ9"/>
<evidence type="ECO:0000313" key="2">
    <source>
        <dbReference type="Proteomes" id="UP000000815"/>
    </source>
</evidence>
<dbReference type="eggNOG" id="ENOG5031ISF">
    <property type="taxonomic scope" value="Bacteria"/>
</dbReference>
<sequence length="43" mass="5040">MIISPEEVSMRKIRFNEHEIIAVLKFVEAGRTVKYVCRQSAIF</sequence>
<gene>
    <name evidence="1" type="ordered locus">YPO1889</name>
</gene>
<dbReference type="KEGG" id="ype:YPO1889"/>
<dbReference type="Proteomes" id="UP000000815">
    <property type="component" value="Chromosome"/>
</dbReference>
<proteinExistence type="predicted"/>
<evidence type="ECO:0000313" key="1">
    <source>
        <dbReference type="EMBL" id="CAL20527.1"/>
    </source>
</evidence>
<name>Q0WFQ9_YERPE</name>
<keyword evidence="2" id="KW-1185">Reference proteome</keyword>
<dbReference type="EMBL" id="AL590842">
    <property type="protein sequence ID" value="CAL20527.1"/>
    <property type="molecule type" value="Genomic_DNA"/>
</dbReference>
<accession>Q0WFQ9</accession>
<dbReference type="PaxDb" id="214092-YPO1889"/>
<dbReference type="PIR" id="AD0230">
    <property type="entry name" value="AD0230"/>
</dbReference>
<dbReference type="HOGENOM" id="CLU_027402_34_5_6"/>